<comment type="caution">
    <text evidence="9">The sequence shown here is derived from an EMBL/GenBank/DDBJ whole genome shotgun (WGS) entry which is preliminary data.</text>
</comment>
<keyword evidence="3 7" id="KW-0812">Transmembrane</keyword>
<dbReference type="Proteomes" id="UP001297422">
    <property type="component" value="Unassembled WGS sequence"/>
</dbReference>
<accession>A0AAJ1ET00</accession>
<dbReference type="Pfam" id="PF02687">
    <property type="entry name" value="FtsX"/>
    <property type="match status" value="2"/>
</dbReference>
<proteinExistence type="inferred from homology"/>
<evidence type="ECO:0000256" key="5">
    <source>
        <dbReference type="ARBA" id="ARBA00023136"/>
    </source>
</evidence>
<evidence type="ECO:0000256" key="3">
    <source>
        <dbReference type="ARBA" id="ARBA00022692"/>
    </source>
</evidence>
<feature type="transmembrane region" description="Helical" evidence="7">
    <location>
        <begin position="752"/>
        <end position="777"/>
    </location>
</feature>
<feature type="transmembrane region" description="Helical" evidence="7">
    <location>
        <begin position="26"/>
        <end position="46"/>
    </location>
</feature>
<feature type="transmembrane region" description="Helical" evidence="7">
    <location>
        <begin position="345"/>
        <end position="364"/>
    </location>
</feature>
<evidence type="ECO:0000256" key="7">
    <source>
        <dbReference type="SAM" id="Phobius"/>
    </source>
</evidence>
<evidence type="ECO:0000256" key="1">
    <source>
        <dbReference type="ARBA" id="ARBA00004651"/>
    </source>
</evidence>
<keyword evidence="2" id="KW-1003">Cell membrane</keyword>
<comment type="similarity">
    <text evidence="6">Belongs to the ABC-4 integral membrane protein family.</text>
</comment>
<dbReference type="PANTHER" id="PTHR30572">
    <property type="entry name" value="MEMBRANE COMPONENT OF TRANSPORTER-RELATED"/>
    <property type="match status" value="1"/>
</dbReference>
<evidence type="ECO:0000259" key="8">
    <source>
        <dbReference type="Pfam" id="PF02687"/>
    </source>
</evidence>
<sequence length="836" mass="95003">MNRNGNVSSVIKKLIKRNIKENMPRNALFVFVVIIFTSAIVTLNILDTSAYYNIQSFYLQQYGSKGHVSIKNLSDKEIEKIKENDNVEGVGTSIYIGNVINEELHGKPVELRYADTLYTDYVFSKIEQGRMPKTTDEIALDTAILKDFGIEDGLGKTIVLNYVQNEQAMQKAFKIVGISNSSKIAPKHMIWVSDSMLDKNTEANNNTEIVLKKSEIDTTEKFLVDMQLENEDYCINEVYNERISMGIQQDTLVYKVGIIAVLICGFLILHSIFHIAYMTDMKLYGRMKILGATHRQIRNAVLIQYFVSCLPGILFGLGIGFLVSKFLLIPVSKNLPITPNMYTEVWNFCIAILLVSLSVLIAGFGPARAAGRINPSDLISAEDNLYINSKAERRLPGIPVLFQMAMYNMGRNKRKNLFVVFLLTIGILSIGCVYVIQKSFNLKLYMEEIALSDFTLSERSLLDPWGEYNPKGTTISNEVLENIKDLSGIYETGLLYSQEITLNLSDRAYDNVVRYYEQNDGEILKYMEQSIGWTEGYYKLKESHTCTATIFGVDGLINDKLVANTRLLDGKMDKEKFLSGNYVLAQGMEGNNSSYEHPTYSVGDKVTIGEEEYEVMAIISAPYPVIEGKVNSRDEFNLQFFMPNSKFCQLYPENTVRRLFINADINEKEFIQTFLEDYTEKNNIPMISEKSIAQEYKEETKSSMIITNIIALMIFAIGVINMINSIITSVNIRKKEFAMMQSVGMTKRQLRILLIFESMGLVTISLFISYFLSFLVINTAVKAYLTTQWTATYNFTITPLLIITPVLILLALLVPLLCFNYMQKKEIIDRLENDIE</sequence>
<feature type="transmembrane region" description="Helical" evidence="7">
    <location>
        <begin position="416"/>
        <end position="436"/>
    </location>
</feature>
<feature type="transmembrane region" description="Helical" evidence="7">
    <location>
        <begin position="252"/>
        <end position="279"/>
    </location>
</feature>
<dbReference type="InterPro" id="IPR050250">
    <property type="entry name" value="Macrolide_Exporter_MacB"/>
</dbReference>
<feature type="domain" description="ABC3 transporter permease C-terminal" evidence="8">
    <location>
        <begin position="258"/>
        <end position="375"/>
    </location>
</feature>
<comment type="subcellular location">
    <subcellularLocation>
        <location evidence="1">Cell membrane</location>
        <topology evidence="1">Multi-pass membrane protein</topology>
    </subcellularLocation>
</comment>
<protein>
    <submittedName>
        <fullName evidence="9">ABC transporter permease</fullName>
    </submittedName>
</protein>
<evidence type="ECO:0000256" key="4">
    <source>
        <dbReference type="ARBA" id="ARBA00022989"/>
    </source>
</evidence>
<keyword evidence="4 7" id="KW-1133">Transmembrane helix</keyword>
<dbReference type="PANTHER" id="PTHR30572:SF4">
    <property type="entry name" value="ABC TRANSPORTER PERMEASE YTRF"/>
    <property type="match status" value="1"/>
</dbReference>
<organism evidence="9 10">
    <name type="scientific">Mediterraneibacter gnavus</name>
    <name type="common">Ruminococcus gnavus</name>
    <dbReference type="NCBI Taxonomy" id="33038"/>
    <lineage>
        <taxon>Bacteria</taxon>
        <taxon>Bacillati</taxon>
        <taxon>Bacillota</taxon>
        <taxon>Clostridia</taxon>
        <taxon>Lachnospirales</taxon>
        <taxon>Lachnospiraceae</taxon>
        <taxon>Mediterraneibacter</taxon>
    </lineage>
</organism>
<feature type="transmembrane region" description="Helical" evidence="7">
    <location>
        <begin position="300"/>
        <end position="323"/>
    </location>
</feature>
<evidence type="ECO:0000256" key="6">
    <source>
        <dbReference type="ARBA" id="ARBA00038076"/>
    </source>
</evidence>
<name>A0AAJ1ET00_MEDGN</name>
<reference evidence="9" key="1">
    <citation type="submission" date="2021-10" db="EMBL/GenBank/DDBJ databases">
        <title>Collection of gut derived symbiotic bacterial strains cultured from healthy donors.</title>
        <authorList>
            <person name="Lin H."/>
            <person name="Littmann E."/>
            <person name="Claire K."/>
            <person name="Pamer E."/>
        </authorList>
    </citation>
    <scope>NUCLEOTIDE SEQUENCE</scope>
    <source>
        <strain evidence="9">MSK.23.4</strain>
    </source>
</reference>
<evidence type="ECO:0000256" key="2">
    <source>
        <dbReference type="ARBA" id="ARBA00022475"/>
    </source>
</evidence>
<dbReference type="GO" id="GO:0005886">
    <property type="term" value="C:plasma membrane"/>
    <property type="evidence" value="ECO:0007669"/>
    <property type="project" value="UniProtKB-SubCell"/>
</dbReference>
<feature type="transmembrane region" description="Helical" evidence="7">
    <location>
        <begin position="709"/>
        <end position="732"/>
    </location>
</feature>
<feature type="transmembrane region" description="Helical" evidence="7">
    <location>
        <begin position="797"/>
        <end position="822"/>
    </location>
</feature>
<dbReference type="RefSeq" id="WP_173880197.1">
    <property type="nucleotide sequence ID" value="NZ_JAAIMT010000048.1"/>
</dbReference>
<dbReference type="InterPro" id="IPR003838">
    <property type="entry name" value="ABC3_permease_C"/>
</dbReference>
<keyword evidence="5 7" id="KW-0472">Membrane</keyword>
<evidence type="ECO:0000313" key="10">
    <source>
        <dbReference type="Proteomes" id="UP001297422"/>
    </source>
</evidence>
<feature type="domain" description="ABC3 transporter permease C-terminal" evidence="8">
    <location>
        <begin position="708"/>
        <end position="826"/>
    </location>
</feature>
<gene>
    <name evidence="9" type="ORF">LIQ10_17535</name>
</gene>
<evidence type="ECO:0000313" key="9">
    <source>
        <dbReference type="EMBL" id="MCB5495513.1"/>
    </source>
</evidence>
<dbReference type="GO" id="GO:0022857">
    <property type="term" value="F:transmembrane transporter activity"/>
    <property type="evidence" value="ECO:0007669"/>
    <property type="project" value="TreeGrafter"/>
</dbReference>
<dbReference type="AlphaFoldDB" id="A0AAJ1ET00"/>
<dbReference type="EMBL" id="JAJBNC010000044">
    <property type="protein sequence ID" value="MCB5495513.1"/>
    <property type="molecule type" value="Genomic_DNA"/>
</dbReference>